<dbReference type="InterPro" id="IPR000160">
    <property type="entry name" value="GGDEF_dom"/>
</dbReference>
<proteinExistence type="predicted"/>
<dbReference type="PANTHER" id="PTHR44757">
    <property type="entry name" value="DIGUANYLATE CYCLASE DGCP"/>
    <property type="match status" value="1"/>
</dbReference>
<dbReference type="Gene3D" id="3.30.70.270">
    <property type="match status" value="1"/>
</dbReference>
<dbReference type="InterPro" id="IPR035965">
    <property type="entry name" value="PAS-like_dom_sf"/>
</dbReference>
<dbReference type="RefSeq" id="WP_196151677.1">
    <property type="nucleotide sequence ID" value="NZ_JADMLG010000010.1"/>
</dbReference>
<dbReference type="PROSITE" id="PS50113">
    <property type="entry name" value="PAC"/>
    <property type="match status" value="1"/>
</dbReference>
<keyword evidence="5" id="KW-1185">Reference proteome</keyword>
<dbReference type="InterPro" id="IPR000700">
    <property type="entry name" value="PAS-assoc_C"/>
</dbReference>
<feature type="domain" description="PAS" evidence="1">
    <location>
        <begin position="130"/>
        <end position="201"/>
    </location>
</feature>
<dbReference type="CDD" id="cd01949">
    <property type="entry name" value="GGDEF"/>
    <property type="match status" value="1"/>
</dbReference>
<evidence type="ECO:0000259" key="3">
    <source>
        <dbReference type="PROSITE" id="PS50887"/>
    </source>
</evidence>
<dbReference type="NCBIfam" id="TIGR00254">
    <property type="entry name" value="GGDEF"/>
    <property type="match status" value="1"/>
</dbReference>
<dbReference type="Gene3D" id="3.30.450.20">
    <property type="entry name" value="PAS domain"/>
    <property type="match status" value="1"/>
</dbReference>
<dbReference type="Pfam" id="PF08448">
    <property type="entry name" value="PAS_4"/>
    <property type="match status" value="1"/>
</dbReference>
<sequence>MDEIARRQLARRWWQALASGHAAPLSARLGQRLLLRFIDDLVAALGAERCDPSRAWRVGAALVDARLSDPAVPLSSARVLRSLVDRDSREDAEERLAVLLAALAQGHQARLCGAHDRGEPPSEVTESGGADGLYRHLFDNAPLAIAIADTDGRLVEVNRNLADMLGIPADDLRGASVYQFAPPDDHELIRARVFEEMVSAKEGTVLIDRQLTRPDGEVIWVSFTVTFVQGSGPYPDYTLAVGSDDTARRRTQEQLRHQARHDPLTGLPNRRYLLERMGRLIRDAGDGDDRIGLCFADLDHFKRINDRFGHGVGDKILTAIAARLRDIAREHDCLIARIGGDEFVALIPPPADLDLVRKIADLLLSQITAPIDLDTRQQRISASIGAVLAPIADAESVLEAADSSLYRAKATDKGRYVIRDLHGHPPEDDATTCP</sequence>
<feature type="domain" description="PAC" evidence="2">
    <location>
        <begin position="205"/>
        <end position="257"/>
    </location>
</feature>
<dbReference type="PROSITE" id="PS50887">
    <property type="entry name" value="GGDEF"/>
    <property type="match status" value="1"/>
</dbReference>
<dbReference type="EMBL" id="JADMLG010000010">
    <property type="protein sequence ID" value="MBH0779368.1"/>
    <property type="molecule type" value="Genomic_DNA"/>
</dbReference>
<dbReference type="CDD" id="cd00130">
    <property type="entry name" value="PAS"/>
    <property type="match status" value="1"/>
</dbReference>
<dbReference type="SUPFAM" id="SSF55073">
    <property type="entry name" value="Nucleotide cyclase"/>
    <property type="match status" value="1"/>
</dbReference>
<dbReference type="InterPro" id="IPR052155">
    <property type="entry name" value="Biofilm_reg_signaling"/>
</dbReference>
<organism evidence="4 5">
    <name type="scientific">Nocardia bovistercoris</name>
    <dbReference type="NCBI Taxonomy" id="2785916"/>
    <lineage>
        <taxon>Bacteria</taxon>
        <taxon>Bacillati</taxon>
        <taxon>Actinomycetota</taxon>
        <taxon>Actinomycetes</taxon>
        <taxon>Mycobacteriales</taxon>
        <taxon>Nocardiaceae</taxon>
        <taxon>Nocardia</taxon>
    </lineage>
</organism>
<dbReference type="PROSITE" id="PS50112">
    <property type="entry name" value="PAS"/>
    <property type="match status" value="1"/>
</dbReference>
<dbReference type="NCBIfam" id="TIGR00229">
    <property type="entry name" value="sensory_box"/>
    <property type="match status" value="1"/>
</dbReference>
<dbReference type="InterPro" id="IPR013656">
    <property type="entry name" value="PAS_4"/>
</dbReference>
<dbReference type="AlphaFoldDB" id="A0A931IF27"/>
<feature type="domain" description="GGDEF" evidence="3">
    <location>
        <begin position="289"/>
        <end position="421"/>
    </location>
</feature>
<reference evidence="4" key="1">
    <citation type="submission" date="2020-11" db="EMBL/GenBank/DDBJ databases">
        <title>Nocardia NEAU-351.nov., a novel actinomycete isolated from the cow dung.</title>
        <authorList>
            <person name="Zhang X."/>
        </authorList>
    </citation>
    <scope>NUCLEOTIDE SEQUENCE</scope>
    <source>
        <strain evidence="4">NEAU-351</strain>
    </source>
</reference>
<evidence type="ECO:0000259" key="2">
    <source>
        <dbReference type="PROSITE" id="PS50113"/>
    </source>
</evidence>
<evidence type="ECO:0000313" key="4">
    <source>
        <dbReference type="EMBL" id="MBH0779368.1"/>
    </source>
</evidence>
<dbReference type="InterPro" id="IPR043128">
    <property type="entry name" value="Rev_trsase/Diguanyl_cyclase"/>
</dbReference>
<accession>A0A931IF27</accession>
<dbReference type="InterPro" id="IPR000014">
    <property type="entry name" value="PAS"/>
</dbReference>
<dbReference type="SMART" id="SM00091">
    <property type="entry name" value="PAS"/>
    <property type="match status" value="1"/>
</dbReference>
<dbReference type="Pfam" id="PF00990">
    <property type="entry name" value="GGDEF"/>
    <property type="match status" value="1"/>
</dbReference>
<dbReference type="Proteomes" id="UP000655751">
    <property type="component" value="Unassembled WGS sequence"/>
</dbReference>
<gene>
    <name evidence="4" type="ORF">IT779_24165</name>
</gene>
<evidence type="ECO:0000259" key="1">
    <source>
        <dbReference type="PROSITE" id="PS50112"/>
    </source>
</evidence>
<name>A0A931IF27_9NOCA</name>
<comment type="caution">
    <text evidence="4">The sequence shown here is derived from an EMBL/GenBank/DDBJ whole genome shotgun (WGS) entry which is preliminary data.</text>
</comment>
<dbReference type="InterPro" id="IPR029787">
    <property type="entry name" value="Nucleotide_cyclase"/>
</dbReference>
<evidence type="ECO:0000313" key="5">
    <source>
        <dbReference type="Proteomes" id="UP000655751"/>
    </source>
</evidence>
<dbReference type="SUPFAM" id="SSF55785">
    <property type="entry name" value="PYP-like sensor domain (PAS domain)"/>
    <property type="match status" value="1"/>
</dbReference>
<dbReference type="SMART" id="SM00267">
    <property type="entry name" value="GGDEF"/>
    <property type="match status" value="1"/>
</dbReference>
<protein>
    <submittedName>
        <fullName evidence="4">GGDEF domain-containing protein</fullName>
    </submittedName>
</protein>
<dbReference type="PANTHER" id="PTHR44757:SF2">
    <property type="entry name" value="BIOFILM ARCHITECTURE MAINTENANCE PROTEIN MBAA"/>
    <property type="match status" value="1"/>
</dbReference>